<dbReference type="SUPFAM" id="SSF82693">
    <property type="entry name" value="Multidrug efflux transporter AcrB pore domain, PN1, PN2, PC1 and PC2 subdomains"/>
    <property type="match status" value="2"/>
</dbReference>
<evidence type="ECO:0000313" key="2">
    <source>
        <dbReference type="EMBL" id="BDC98115.1"/>
    </source>
</evidence>
<name>A0ABN6L588_9BACT</name>
<gene>
    <name evidence="2" type="ORF">PEPS_03960</name>
</gene>
<dbReference type="SUPFAM" id="SSF82714">
    <property type="entry name" value="Multidrug efflux transporter AcrB TolC docking domain, DN and DC subdomains"/>
    <property type="match status" value="2"/>
</dbReference>
<dbReference type="Gene3D" id="3.30.2090.10">
    <property type="entry name" value="Multidrug efflux transporter AcrB TolC docking domain, DN and DC subdomains"/>
    <property type="match status" value="2"/>
</dbReference>
<feature type="transmembrane region" description="Helical" evidence="1">
    <location>
        <begin position="994"/>
        <end position="1020"/>
    </location>
</feature>
<accession>A0ABN6L588</accession>
<keyword evidence="1" id="KW-0812">Transmembrane</keyword>
<dbReference type="EMBL" id="AP025292">
    <property type="protein sequence ID" value="BDC98115.1"/>
    <property type="molecule type" value="Genomic_DNA"/>
</dbReference>
<keyword evidence="1" id="KW-1133">Transmembrane helix</keyword>
<keyword evidence="1" id="KW-0472">Membrane</keyword>
<dbReference type="Gene3D" id="3.30.70.1430">
    <property type="entry name" value="Multidrug efflux transporter AcrB pore domain"/>
    <property type="match status" value="2"/>
</dbReference>
<dbReference type="SUPFAM" id="SSF82866">
    <property type="entry name" value="Multidrug efflux transporter AcrB transmembrane domain"/>
    <property type="match status" value="2"/>
</dbReference>
<feature type="transmembrane region" description="Helical" evidence="1">
    <location>
        <begin position="531"/>
        <end position="553"/>
    </location>
</feature>
<feature type="transmembrane region" description="Helical" evidence="1">
    <location>
        <begin position="388"/>
        <end position="410"/>
    </location>
</feature>
<protein>
    <submittedName>
        <fullName evidence="2">Multidrug transporter AcrB</fullName>
    </submittedName>
</protein>
<dbReference type="InterPro" id="IPR001036">
    <property type="entry name" value="Acrflvin-R"/>
</dbReference>
<dbReference type="Proteomes" id="UP001354989">
    <property type="component" value="Chromosome"/>
</dbReference>
<evidence type="ECO:0000256" key="1">
    <source>
        <dbReference type="SAM" id="Phobius"/>
    </source>
</evidence>
<feature type="transmembrane region" description="Helical" evidence="1">
    <location>
        <begin position="7"/>
        <end position="30"/>
    </location>
</feature>
<feature type="transmembrane region" description="Helical" evidence="1">
    <location>
        <begin position="922"/>
        <end position="942"/>
    </location>
</feature>
<feature type="transmembrane region" description="Helical" evidence="1">
    <location>
        <begin position="891"/>
        <end position="910"/>
    </location>
</feature>
<proteinExistence type="predicted"/>
<feature type="transmembrane region" description="Helical" evidence="1">
    <location>
        <begin position="430"/>
        <end position="450"/>
    </location>
</feature>
<feature type="transmembrane region" description="Helical" evidence="1">
    <location>
        <begin position="462"/>
        <end position="483"/>
    </location>
</feature>
<organism evidence="2 3">
    <name type="scientific">Persicobacter psychrovividus</name>
    <dbReference type="NCBI Taxonomy" id="387638"/>
    <lineage>
        <taxon>Bacteria</taxon>
        <taxon>Pseudomonadati</taxon>
        <taxon>Bacteroidota</taxon>
        <taxon>Cytophagia</taxon>
        <taxon>Cytophagales</taxon>
        <taxon>Persicobacteraceae</taxon>
        <taxon>Persicobacter</taxon>
    </lineage>
</organism>
<dbReference type="RefSeq" id="WP_338397501.1">
    <property type="nucleotide sequence ID" value="NZ_AP025292.1"/>
</dbReference>
<feature type="transmembrane region" description="Helical" evidence="1">
    <location>
        <begin position="357"/>
        <end position="376"/>
    </location>
</feature>
<dbReference type="Gene3D" id="3.30.70.1320">
    <property type="entry name" value="Multidrug efflux transporter AcrB pore domain like"/>
    <property type="match status" value="1"/>
</dbReference>
<reference evidence="2 3" key="1">
    <citation type="submission" date="2021-12" db="EMBL/GenBank/DDBJ databases">
        <title>Genome sequencing of bacteria with rrn-lacking chromosome and rrn-plasmid.</title>
        <authorList>
            <person name="Anda M."/>
            <person name="Iwasaki W."/>
        </authorList>
    </citation>
    <scope>NUCLEOTIDE SEQUENCE [LARGE SCALE GENOMIC DNA]</scope>
    <source>
        <strain evidence="2 3">NBRC 101262</strain>
    </source>
</reference>
<dbReference type="PRINTS" id="PR00702">
    <property type="entry name" value="ACRIFLAVINRP"/>
</dbReference>
<sequence>MKKLISYFIKFPLAVNLVMVLTFLFGMFALSTIQRNFFPNFPTRNVYVDILYPGASPEEIEEGAILKIEEEIKGISNMERITSISRENMGTVTIEMETGTDMDKALTDVKNAVEKIASFPKDVESVVSYKHDDTNFAINFVVFPKGQENVPLATLKSEAQKMERDLLRMDGISKVTLGGYPEEEIGVFLNEPAMEAYNLTFQEVAMAVTAANLVMTGGSIKDGEEEFFIRMRNKEYNSQGLENIVVRKTDAGGVIRLKDVAQIKDQWEDSPSRVLYNGKEAFLVVINTTFEEDIVGASETVKNYLDEYNASQHLLQGEINKDMSVILQQRIDLLVDNGVVGIVLVLIFLSLFLNPRIAFWVAVGIPFSIMGMFIILPATTVTINMMSLFALILVLGILVDDAIVVAENIYRHWQMGKTPVRAAVEGTFEVMPAVISGVITTMLAFSSFVFLDGRMGEMFSEVAVIVISILFVSLIEGLIILPAHMAHSKALKKGEKVSKWQKHMSWAETGMIKIRDRYYAPLLRASIQYKAITFATFTAMFIISVTLVATKWVPSTFFPEVEGDDFTINLTMPTGTDEQITQNALDKINAAIWQVNEEMRADQPQEQNIIKTVFQQFNGAGNDASISITLLDAAIRNGSGSEVITKIRQQVGEIPGAETLTYESFSPFGKAVMISLVGENNDDLQEAKEILKRELNKMPELTDISDITPVGNRELEIELSEKAYLLGVTEQEVIGQVRDAFFGREAQRLQRGKDEVKVWVKYPENSRADFSQLEQIKIRLADGSAYPLSSLATIKVVNGVSSIRHLSYDREVQIQANQTDPKASLPDILKKVDQQILKPLFAKYPGISADYDGQKRETEKMAKSAKYVMPIILLAMLSLVILTLRSVSQSLLVYAMIPLSFVGVVLGHWVHGFAISMMSGMGMIALVGVMINDGLVLINALNINLKEGMGYEEALYEAGISRFRPIILTTLTTVVGMAPMVFETSLQAQFLIPVALSLAYGMIMATTTTLLLLPSMLLIVNKLKVKVSSIKKGRPVTNEEVENAIKEMEYEYEEV</sequence>
<dbReference type="PANTHER" id="PTHR32063">
    <property type="match status" value="1"/>
</dbReference>
<dbReference type="Gene3D" id="3.30.70.1440">
    <property type="entry name" value="Multidrug efflux transporter AcrB pore domain"/>
    <property type="match status" value="1"/>
</dbReference>
<dbReference type="PANTHER" id="PTHR32063:SF33">
    <property type="entry name" value="RND SUPERFAMILY EFFLUX PUMP PERMEASE COMPONENT"/>
    <property type="match status" value="1"/>
</dbReference>
<dbReference type="InterPro" id="IPR027463">
    <property type="entry name" value="AcrB_DN_DC_subdom"/>
</dbReference>
<dbReference type="Gene3D" id="1.20.1640.10">
    <property type="entry name" value="Multidrug efflux transporter AcrB transmembrane domain"/>
    <property type="match status" value="2"/>
</dbReference>
<feature type="transmembrane region" description="Helical" evidence="1">
    <location>
        <begin position="333"/>
        <end position="352"/>
    </location>
</feature>
<keyword evidence="3" id="KW-1185">Reference proteome</keyword>
<feature type="transmembrane region" description="Helical" evidence="1">
    <location>
        <begin position="867"/>
        <end position="884"/>
    </location>
</feature>
<feature type="transmembrane region" description="Helical" evidence="1">
    <location>
        <begin position="963"/>
        <end position="982"/>
    </location>
</feature>
<dbReference type="Pfam" id="PF00873">
    <property type="entry name" value="ACR_tran"/>
    <property type="match status" value="1"/>
</dbReference>
<evidence type="ECO:0000313" key="3">
    <source>
        <dbReference type="Proteomes" id="UP001354989"/>
    </source>
</evidence>